<dbReference type="Pfam" id="PF02101">
    <property type="entry name" value="Ocular_alb"/>
    <property type="match status" value="1"/>
</dbReference>
<dbReference type="GO" id="GO:0072545">
    <property type="term" value="F:L-tyrosine binding"/>
    <property type="evidence" value="ECO:0007669"/>
    <property type="project" value="InterPro"/>
</dbReference>
<dbReference type="Proteomes" id="UP001152798">
    <property type="component" value="Chromosome 6"/>
</dbReference>
<dbReference type="GO" id="GO:0032438">
    <property type="term" value="P:melanosome organization"/>
    <property type="evidence" value="ECO:0007669"/>
    <property type="project" value="TreeGrafter"/>
</dbReference>
<dbReference type="GO" id="GO:0072544">
    <property type="term" value="F:L-DOPA binding"/>
    <property type="evidence" value="ECO:0007669"/>
    <property type="project" value="InterPro"/>
</dbReference>
<dbReference type="GO" id="GO:0035643">
    <property type="term" value="F:L-DOPA receptor activity"/>
    <property type="evidence" value="ECO:0007669"/>
    <property type="project" value="TreeGrafter"/>
</dbReference>
<dbReference type="PRINTS" id="PR00965">
    <property type="entry name" value="OCULARALBNSM"/>
</dbReference>
<dbReference type="InterPro" id="IPR001414">
    <property type="entry name" value="GPR143"/>
</dbReference>
<keyword evidence="1" id="KW-0472">Membrane</keyword>
<organism evidence="2 3">
    <name type="scientific">Nezara viridula</name>
    <name type="common">Southern green stink bug</name>
    <name type="synonym">Cimex viridulus</name>
    <dbReference type="NCBI Taxonomy" id="85310"/>
    <lineage>
        <taxon>Eukaryota</taxon>
        <taxon>Metazoa</taxon>
        <taxon>Ecdysozoa</taxon>
        <taxon>Arthropoda</taxon>
        <taxon>Hexapoda</taxon>
        <taxon>Insecta</taxon>
        <taxon>Pterygota</taxon>
        <taxon>Neoptera</taxon>
        <taxon>Paraneoptera</taxon>
        <taxon>Hemiptera</taxon>
        <taxon>Heteroptera</taxon>
        <taxon>Panheteroptera</taxon>
        <taxon>Pentatomomorpha</taxon>
        <taxon>Pentatomoidea</taxon>
        <taxon>Pentatomidae</taxon>
        <taxon>Pentatominae</taxon>
        <taxon>Nezara</taxon>
    </lineage>
</organism>
<accession>A0A9P0MV35</accession>
<reference evidence="2" key="1">
    <citation type="submission" date="2022-01" db="EMBL/GenBank/DDBJ databases">
        <authorList>
            <person name="King R."/>
        </authorList>
    </citation>
    <scope>NUCLEOTIDE SEQUENCE</scope>
</reference>
<feature type="transmembrane region" description="Helical" evidence="1">
    <location>
        <begin position="273"/>
        <end position="292"/>
    </location>
</feature>
<dbReference type="SUPFAM" id="SSF81321">
    <property type="entry name" value="Family A G protein-coupled receptor-like"/>
    <property type="match status" value="1"/>
</dbReference>
<gene>
    <name evidence="2" type="ORF">NEZAVI_LOCUS12961</name>
</gene>
<name>A0A9P0MV35_NEZVI</name>
<dbReference type="GO" id="GO:0005886">
    <property type="term" value="C:plasma membrane"/>
    <property type="evidence" value="ECO:0007669"/>
    <property type="project" value="TreeGrafter"/>
</dbReference>
<proteinExistence type="predicted"/>
<dbReference type="GO" id="GO:0050848">
    <property type="term" value="P:regulation of calcium-mediated signaling"/>
    <property type="evidence" value="ECO:0007669"/>
    <property type="project" value="TreeGrafter"/>
</dbReference>
<dbReference type="PANTHER" id="PTHR15177">
    <property type="entry name" value="G-PROTEIN COUPLED RECEPTOR 143"/>
    <property type="match status" value="1"/>
</dbReference>
<keyword evidence="1" id="KW-0812">Transmembrane</keyword>
<evidence type="ECO:0000256" key="1">
    <source>
        <dbReference type="SAM" id="Phobius"/>
    </source>
</evidence>
<protein>
    <recommendedName>
        <fullName evidence="4">G-protein coupled receptors family 2 profile 2 domain-containing protein</fullName>
    </recommendedName>
</protein>
<dbReference type="OrthoDB" id="10069455at2759"/>
<evidence type="ECO:0008006" key="4">
    <source>
        <dbReference type="Google" id="ProtNLM"/>
    </source>
</evidence>
<sequence>MSDPLMQKFCCNPNSSSISTLIHFNSGLYNIICLVSSLAGISGAVYQMLPRHETWLSLQWFSLTSLRGRQIIIWLALGDLFASLGVFLRCSSKLIDYFAYGETGNGDSENADYNIVYCTILVMWTQYFYAVTWCWTLCYAADTWLAVQKRAGYPWLYQCVAWLLPAVLQVSIYLSTGGGCEREETSQLTNYSLVAVVMVSSPILFCLAVRHLHVLAMSCLGQLTNKERSVIRSVRLRFGLIVLAFYVCWLPNLLHGLLLAMWPRSPACFQITLWYLMAVLNPLQALFNSAVYRRPNLKLVTPFKNSRSEMSETTPLVQANINLSDHLLS</sequence>
<feature type="transmembrane region" description="Helical" evidence="1">
    <location>
        <begin position="194"/>
        <end position="217"/>
    </location>
</feature>
<dbReference type="AlphaFoldDB" id="A0A9P0MV35"/>
<dbReference type="EMBL" id="OV725082">
    <property type="protein sequence ID" value="CAH1404576.1"/>
    <property type="molecule type" value="Genomic_DNA"/>
</dbReference>
<dbReference type="PANTHER" id="PTHR15177:SF2">
    <property type="entry name" value="G-PROTEIN COUPLED RECEPTOR 143"/>
    <property type="match status" value="1"/>
</dbReference>
<dbReference type="Gene3D" id="1.20.1070.10">
    <property type="entry name" value="Rhodopsin 7-helix transmembrane proteins"/>
    <property type="match status" value="1"/>
</dbReference>
<feature type="transmembrane region" description="Helical" evidence="1">
    <location>
        <begin position="70"/>
        <end position="88"/>
    </location>
</feature>
<feature type="transmembrane region" description="Helical" evidence="1">
    <location>
        <begin position="28"/>
        <end position="49"/>
    </location>
</feature>
<evidence type="ECO:0000313" key="3">
    <source>
        <dbReference type="Proteomes" id="UP001152798"/>
    </source>
</evidence>
<feature type="transmembrane region" description="Helical" evidence="1">
    <location>
        <begin position="154"/>
        <end position="174"/>
    </location>
</feature>
<feature type="transmembrane region" description="Helical" evidence="1">
    <location>
        <begin position="238"/>
        <end position="261"/>
    </location>
</feature>
<dbReference type="GO" id="GO:0035240">
    <property type="term" value="F:dopamine binding"/>
    <property type="evidence" value="ECO:0007669"/>
    <property type="project" value="InterPro"/>
</dbReference>
<keyword evidence="1" id="KW-1133">Transmembrane helix</keyword>
<evidence type="ECO:0000313" key="2">
    <source>
        <dbReference type="EMBL" id="CAH1404576.1"/>
    </source>
</evidence>
<keyword evidence="3" id="KW-1185">Reference proteome</keyword>